<dbReference type="PANTHER" id="PTHR46328">
    <property type="entry name" value="FAR-RED IMPAIRED RESPONSIVE (FAR1) FAMILY PROTEIN-RELATED"/>
    <property type="match status" value="1"/>
</dbReference>
<organism evidence="3 4">
    <name type="scientific">Protea cynaroides</name>
    <dbReference type="NCBI Taxonomy" id="273540"/>
    <lineage>
        <taxon>Eukaryota</taxon>
        <taxon>Viridiplantae</taxon>
        <taxon>Streptophyta</taxon>
        <taxon>Embryophyta</taxon>
        <taxon>Tracheophyta</taxon>
        <taxon>Spermatophyta</taxon>
        <taxon>Magnoliopsida</taxon>
        <taxon>Proteales</taxon>
        <taxon>Proteaceae</taxon>
        <taxon>Protea</taxon>
    </lineage>
</organism>
<dbReference type="AlphaFoldDB" id="A0A9Q0QMN0"/>
<dbReference type="PANTHER" id="PTHR46328:SF40">
    <property type="entry name" value="FAR1 DOMAIN-CONTAINING PROTEIN"/>
    <property type="match status" value="1"/>
</dbReference>
<dbReference type="EMBL" id="JAMYWD010000007">
    <property type="protein sequence ID" value="KAJ4965395.1"/>
    <property type="molecule type" value="Genomic_DNA"/>
</dbReference>
<keyword evidence="4" id="KW-1185">Reference proteome</keyword>
<reference evidence="3" key="1">
    <citation type="journal article" date="2023" name="Plant J.">
        <title>The genome of the king protea, Protea cynaroides.</title>
        <authorList>
            <person name="Chang J."/>
            <person name="Duong T.A."/>
            <person name="Schoeman C."/>
            <person name="Ma X."/>
            <person name="Roodt D."/>
            <person name="Barker N."/>
            <person name="Li Z."/>
            <person name="Van de Peer Y."/>
            <person name="Mizrachi E."/>
        </authorList>
    </citation>
    <scope>NUCLEOTIDE SEQUENCE</scope>
    <source>
        <tissue evidence="3">Young leaves</tissue>
    </source>
</reference>
<name>A0A9Q0QMN0_9MAGN</name>
<evidence type="ECO:0000313" key="4">
    <source>
        <dbReference type="Proteomes" id="UP001141806"/>
    </source>
</evidence>
<accession>A0A9Q0QMN0</accession>
<gene>
    <name evidence="3" type="ORF">NE237_017244</name>
</gene>
<dbReference type="InterPro" id="IPR004330">
    <property type="entry name" value="FAR1_DNA_bnd_dom"/>
</dbReference>
<evidence type="ECO:0000313" key="3">
    <source>
        <dbReference type="EMBL" id="KAJ4965395.1"/>
    </source>
</evidence>
<sequence>MGEELEDKTKEEVVDEVEEESHGGGSNKGGNTDYGEFTPLNIDNGEFTPLNSDNGEFTTPNPSPRIPYVGLKFANEDQAFDFYNGYARVTGFGIRKQKLYRSRIKKMNGKGELLSRLYVCHKAGFKTQNDKRQRGKVVKQRPDVRVGCEALMRIKADPSGFIVDKFMESHNHELVAEDTFRLRSQQASDAVKVMVEQLINAGLSPTQILDAVREALGGYCNVVQDNIESCSLIIPEDNYPSCSCGQGLMRPVFITVPGCPSQRRILVCPITSDKGVACSDLLPWDPAK</sequence>
<dbReference type="OrthoDB" id="1894539at2759"/>
<feature type="region of interest" description="Disordered" evidence="1">
    <location>
        <begin position="1"/>
        <end position="40"/>
    </location>
</feature>
<evidence type="ECO:0000256" key="1">
    <source>
        <dbReference type="SAM" id="MobiDB-lite"/>
    </source>
</evidence>
<dbReference type="Pfam" id="PF03101">
    <property type="entry name" value="FAR1"/>
    <property type="match status" value="1"/>
</dbReference>
<evidence type="ECO:0000259" key="2">
    <source>
        <dbReference type="Pfam" id="PF03101"/>
    </source>
</evidence>
<protein>
    <recommendedName>
        <fullName evidence="2">FAR1 domain-containing protein</fullName>
    </recommendedName>
</protein>
<comment type="caution">
    <text evidence="3">The sequence shown here is derived from an EMBL/GenBank/DDBJ whole genome shotgun (WGS) entry which is preliminary data.</text>
</comment>
<feature type="domain" description="FAR1" evidence="2">
    <location>
        <begin position="81"/>
        <end position="175"/>
    </location>
</feature>
<proteinExistence type="predicted"/>
<dbReference type="Proteomes" id="UP001141806">
    <property type="component" value="Unassembled WGS sequence"/>
</dbReference>